<dbReference type="InterPro" id="IPR023302">
    <property type="entry name" value="Pept_S9A_N"/>
</dbReference>
<dbReference type="PANTHER" id="PTHR42881">
    <property type="entry name" value="PROLYL ENDOPEPTIDASE"/>
    <property type="match status" value="1"/>
</dbReference>
<organism evidence="9 10">
    <name type="scientific">Chitinimonas taiwanensis DSM 18899</name>
    <dbReference type="NCBI Taxonomy" id="1121279"/>
    <lineage>
        <taxon>Bacteria</taxon>
        <taxon>Pseudomonadati</taxon>
        <taxon>Pseudomonadota</taxon>
        <taxon>Betaproteobacteria</taxon>
        <taxon>Neisseriales</taxon>
        <taxon>Chitinibacteraceae</taxon>
        <taxon>Chitinimonas</taxon>
    </lineage>
</organism>
<sequence>MPHSARQLWRHCLTLGLLGLACLSEAAPPATALRPVEEVHHGVKVSDPYRWLEDTQTSEFRSWLAAQSAHTEQSLEVIPERAALGERIAQLSQGTAQLRELAWGGAHLFYLETAPGEDSAKLMWRPKGRGPARLLLDPQSLSRDGQRMSINYFTPSPDGRYLTVGIAAGGSEKHVLHVLDVQRGRLLDERIDRVYGGYWTVSWLPDGERFFYVRGTTENRYNKTRIYLHQLGRAPEHDPAIFGWGLHGLDFAPGDYSYVRLAPGSKHLVVTTVPGVASERHFFTAPLAEVLAGRASWRRLSSPADEWFRGYAHGQQLYVLSHAAAPRNKLLRLDLDRPTQAPELVLPAGNAVLQDAAVARDGLYVQGMEAGVAKLYRLPYGRGQAQPVALPFAGHIAEMTAAPDRDGVLLKLEGWAQSPRVLAVGPGGSRDLGFLAPSPFDFSQIEVRQMLVDSHDGVRVPLTVLLRKGLALDGARPTQLSGYGAYGMARVPRFDAQNLAWLERGGVLAIAHVRGGGEFGEEWHRAGQILTKSNTVLDFVACAEALIKLGYTQPAKLAGVGHSAGGITIGAAITERPDLFAAAQHGVGMADLLRYEFTGTGPANIPEFGSVTRKYQFLAMLSVSPYQRVVDGTAYPAVILTTGLNDARVPVWQPAKLAARLQAASSSGKPVLLRTDMEGGHGGDNTRRQRIQTQTDVWAFFLSAMGEPGFGLDQK</sequence>
<dbReference type="InterPro" id="IPR029058">
    <property type="entry name" value="AB_hydrolase_fold"/>
</dbReference>
<dbReference type="GO" id="GO:0006508">
    <property type="term" value="P:proteolysis"/>
    <property type="evidence" value="ECO:0007669"/>
    <property type="project" value="UniProtKB-KW"/>
</dbReference>
<dbReference type="InterPro" id="IPR002470">
    <property type="entry name" value="Peptidase_S9A"/>
</dbReference>
<dbReference type="Proteomes" id="UP000186513">
    <property type="component" value="Unassembled WGS sequence"/>
</dbReference>
<dbReference type="PROSITE" id="PS51257">
    <property type="entry name" value="PROKAR_LIPOPROTEIN"/>
    <property type="match status" value="1"/>
</dbReference>
<dbReference type="GO" id="GO:0005829">
    <property type="term" value="C:cytosol"/>
    <property type="evidence" value="ECO:0007669"/>
    <property type="project" value="TreeGrafter"/>
</dbReference>
<dbReference type="PANTHER" id="PTHR42881:SF2">
    <property type="entry name" value="PROLYL ENDOPEPTIDASE"/>
    <property type="match status" value="1"/>
</dbReference>
<evidence type="ECO:0000256" key="3">
    <source>
        <dbReference type="ARBA" id="ARBA00022670"/>
    </source>
</evidence>
<dbReference type="PRINTS" id="PR00862">
    <property type="entry name" value="PROLIGOPTASE"/>
</dbReference>
<dbReference type="InterPro" id="IPR051167">
    <property type="entry name" value="Prolyl_oligopep/macrocyclase"/>
</dbReference>
<keyword evidence="4" id="KW-0378">Hydrolase</keyword>
<dbReference type="SUPFAM" id="SSF50993">
    <property type="entry name" value="Peptidase/esterase 'gauge' domain"/>
    <property type="match status" value="1"/>
</dbReference>
<feature type="domain" description="Peptidase S9 prolyl oligopeptidase catalytic" evidence="7">
    <location>
        <begin position="493"/>
        <end position="706"/>
    </location>
</feature>
<evidence type="ECO:0000259" key="8">
    <source>
        <dbReference type="Pfam" id="PF02897"/>
    </source>
</evidence>
<dbReference type="AlphaFoldDB" id="A0A1K2H4X3"/>
<dbReference type="EC" id="3.4.21.26" evidence="2"/>
<evidence type="ECO:0000256" key="5">
    <source>
        <dbReference type="ARBA" id="ARBA00022825"/>
    </source>
</evidence>
<feature type="chain" id="PRO_5012001255" description="prolyl oligopeptidase" evidence="6">
    <location>
        <begin position="27"/>
        <end position="715"/>
    </location>
</feature>
<gene>
    <name evidence="9" type="ORF">SAMN02745887_00362</name>
</gene>
<feature type="domain" description="Peptidase S9A N-terminal" evidence="8">
    <location>
        <begin position="32"/>
        <end position="413"/>
    </location>
</feature>
<dbReference type="GO" id="GO:0070012">
    <property type="term" value="F:oligopeptidase activity"/>
    <property type="evidence" value="ECO:0007669"/>
    <property type="project" value="TreeGrafter"/>
</dbReference>
<keyword evidence="10" id="KW-1185">Reference proteome</keyword>
<dbReference type="EMBL" id="FPKR01000001">
    <property type="protein sequence ID" value="SFZ70963.1"/>
    <property type="molecule type" value="Genomic_DNA"/>
</dbReference>
<dbReference type="GO" id="GO:0004252">
    <property type="term" value="F:serine-type endopeptidase activity"/>
    <property type="evidence" value="ECO:0007669"/>
    <property type="project" value="UniProtKB-EC"/>
</dbReference>
<evidence type="ECO:0000259" key="7">
    <source>
        <dbReference type="Pfam" id="PF00326"/>
    </source>
</evidence>
<evidence type="ECO:0000256" key="2">
    <source>
        <dbReference type="ARBA" id="ARBA00011897"/>
    </source>
</evidence>
<accession>A0A1K2H4X3</accession>
<dbReference type="Gene3D" id="3.40.50.1820">
    <property type="entry name" value="alpha/beta hydrolase"/>
    <property type="match status" value="1"/>
</dbReference>
<reference evidence="9 10" key="1">
    <citation type="submission" date="2016-11" db="EMBL/GenBank/DDBJ databases">
        <authorList>
            <person name="Jaros S."/>
            <person name="Januszkiewicz K."/>
            <person name="Wedrychowicz H."/>
        </authorList>
    </citation>
    <scope>NUCLEOTIDE SEQUENCE [LARGE SCALE GENOMIC DNA]</scope>
    <source>
        <strain evidence="9 10">DSM 18899</strain>
    </source>
</reference>
<evidence type="ECO:0000313" key="10">
    <source>
        <dbReference type="Proteomes" id="UP000186513"/>
    </source>
</evidence>
<dbReference type="Gene3D" id="2.130.10.120">
    <property type="entry name" value="Prolyl oligopeptidase, N-terminal domain"/>
    <property type="match status" value="1"/>
</dbReference>
<evidence type="ECO:0000256" key="1">
    <source>
        <dbReference type="ARBA" id="ARBA00001070"/>
    </source>
</evidence>
<evidence type="ECO:0000256" key="6">
    <source>
        <dbReference type="SAM" id="SignalP"/>
    </source>
</evidence>
<keyword evidence="6" id="KW-0732">Signal</keyword>
<dbReference type="STRING" id="1121279.SAMN02745887_00362"/>
<proteinExistence type="predicted"/>
<keyword evidence="3" id="KW-0645">Protease</keyword>
<dbReference type="Pfam" id="PF00326">
    <property type="entry name" value="Peptidase_S9"/>
    <property type="match status" value="1"/>
</dbReference>
<dbReference type="OrthoDB" id="9801421at2"/>
<evidence type="ECO:0000256" key="4">
    <source>
        <dbReference type="ARBA" id="ARBA00022801"/>
    </source>
</evidence>
<evidence type="ECO:0000313" key="9">
    <source>
        <dbReference type="EMBL" id="SFZ70963.1"/>
    </source>
</evidence>
<comment type="catalytic activity">
    <reaction evidence="1">
        <text>Hydrolysis of Pro-|-Xaa &gt;&gt; Ala-|-Xaa in oligopeptides.</text>
        <dbReference type="EC" id="3.4.21.26"/>
    </reaction>
</comment>
<dbReference type="SUPFAM" id="SSF53474">
    <property type="entry name" value="alpha/beta-Hydrolases"/>
    <property type="match status" value="1"/>
</dbReference>
<keyword evidence="5" id="KW-0720">Serine protease</keyword>
<dbReference type="InterPro" id="IPR001375">
    <property type="entry name" value="Peptidase_S9_cat"/>
</dbReference>
<dbReference type="RefSeq" id="WP_072426889.1">
    <property type="nucleotide sequence ID" value="NZ_FPKR01000001.1"/>
</dbReference>
<protein>
    <recommendedName>
        <fullName evidence="2">prolyl oligopeptidase</fullName>
        <ecNumber evidence="2">3.4.21.26</ecNumber>
    </recommendedName>
</protein>
<name>A0A1K2H4X3_9NEIS</name>
<dbReference type="Pfam" id="PF02897">
    <property type="entry name" value="Peptidase_S9_N"/>
    <property type="match status" value="1"/>
</dbReference>
<feature type="signal peptide" evidence="6">
    <location>
        <begin position="1"/>
        <end position="26"/>
    </location>
</feature>